<feature type="compositionally biased region" description="Gly residues" evidence="2">
    <location>
        <begin position="238"/>
        <end position="254"/>
    </location>
</feature>
<dbReference type="eggNOG" id="COG3832">
    <property type="taxonomic scope" value="Bacteria"/>
</dbReference>
<dbReference type="AlphaFoldDB" id="B5GMP4"/>
<dbReference type="Pfam" id="PF08327">
    <property type="entry name" value="AHSA1"/>
    <property type="match status" value="1"/>
</dbReference>
<proteinExistence type="inferred from homology"/>
<evidence type="ECO:0000256" key="2">
    <source>
        <dbReference type="SAM" id="MobiDB-lite"/>
    </source>
</evidence>
<gene>
    <name evidence="4" type="primary">orfK</name>
    <name evidence="5" type="ORF">SCLAV_p1062</name>
</gene>
<reference evidence="5 6" key="5">
    <citation type="journal article" date="2010" name="Genome Biol. Evol.">
        <title>The sequence of a 1.8-mb bacterial linear plasmid reveals a rich evolutionary reservoir of secondary metabolic pathways.</title>
        <authorList>
            <person name="Medema M.H."/>
            <person name="Trefzer A."/>
            <person name="Kovalchuk A."/>
            <person name="van den Berg M."/>
            <person name="Mueller U."/>
            <person name="Heijne W."/>
            <person name="Wu L."/>
            <person name="Alam M.T."/>
            <person name="Ronning C.M."/>
            <person name="Nierman W.C."/>
            <person name="Bovenberg R.A.L."/>
            <person name="Breitling R."/>
            <person name="Takano E."/>
        </authorList>
    </citation>
    <scope>NUCLEOTIDE SEQUENCE [LARGE SCALE GENOMIC DNA]</scope>
    <source>
        <strain evidence="5">ATCC 27064</strain>
        <strain evidence="6">ATCC 27064 / DSM 738 / JCM 4710 / NBRC 13307 / NCIMB 12785 / NRRL 3585 / VKM Ac-602</strain>
        <plasmid evidence="5">pSCL4</plasmid>
    </source>
</reference>
<keyword evidence="6" id="KW-1185">Reference proteome</keyword>
<comment type="similarity">
    <text evidence="1">Belongs to the AHA1 family.</text>
</comment>
<dbReference type="RefSeq" id="WP_003953004.1">
    <property type="nucleotide sequence ID" value="NZ_CM000914.1"/>
</dbReference>
<geneLocation type="plasmid" evidence="5 6">
    <name>pSCL4</name>
</geneLocation>
<feature type="region of interest" description="Disordered" evidence="2">
    <location>
        <begin position="231"/>
        <end position="258"/>
    </location>
</feature>
<reference evidence="4" key="1">
    <citation type="journal article" date="2004" name="Antimicrob. Agents Chemother.">
        <title>Two sets of paralogous genes encode the enzymes involved in the early stages of clavulanic acid and clavam metabolite biosynthesis in Streptomyces clavuligerus.</title>
        <authorList>
            <person name="Tahlan K."/>
            <person name="Park H.-U."/>
            <person name="Wong A."/>
            <person name="Beatty P.H."/>
            <person name="Jensen S.E."/>
        </authorList>
    </citation>
    <scope>NUCLEOTIDE SEQUENCE</scope>
</reference>
<protein>
    <submittedName>
        <fullName evidence="5">Activator of Hsp90 ATPase 1 family protein</fullName>
    </submittedName>
</protein>
<dbReference type="InterPro" id="IPR013538">
    <property type="entry name" value="ASHA1/2-like_C"/>
</dbReference>
<sequence length="277" mass="29744">MTHPFEITLETTLPASPEEVWEAIATGPGIDSWFMGRNEVEAREGGVAAMETGGHREEAVITAYEPGSRFATRTATAADGRFMAFEYLIEGRDRGSTVLRVVHSGMLGEDWQDEYDALRRGWPFHLHTLREYLTHFAGRTGVPVFAMAPSGGRPVREIRAALTRGLSLAEPVAVGARAHAEPAGLPRFDGEVVWADDERFEVRTADGIYTFHHSAAVVLMFHHLFVTGTGTGTDTDGGTDGDGTGSGGATGDGVGDTTVAGDRAEAAWREWLTGLLA</sequence>
<accession>B5GMP4</accession>
<reference evidence="4" key="2">
    <citation type="journal article" date="2007" name="Chem. Biol.">
        <title>5S clavam biosynthetic genes are located in both the clavam and paralog gene clusters in Streptomyces clavuligerus.</title>
        <authorList>
            <person name="Tahlan K."/>
            <person name="Anders C."/>
            <person name="Wong A."/>
            <person name="Mosher R.H."/>
            <person name="Beatty P.H."/>
            <person name="Brumlik M.J."/>
            <person name="Griffin A."/>
            <person name="Hughes C."/>
            <person name="Griffin J."/>
            <person name="Barton B."/>
            <person name="Jensen S.E."/>
        </authorList>
    </citation>
    <scope>NUCLEOTIDE SEQUENCE</scope>
</reference>
<feature type="domain" description="Activator of Hsp90 ATPase homologue 1/2-like C-terminal" evidence="3">
    <location>
        <begin position="15"/>
        <end position="133"/>
    </location>
</feature>
<reference evidence="4" key="3">
    <citation type="journal article" date="2008" name="J. Bacteriol.">
        <title>Alanylclavam biosynthetic genes are clustered together with one group of clavulanic acid biosynthetic genes in Streptomyces clavuligerus.</title>
        <authorList>
            <person name="Zelyas N.J."/>
            <person name="Cai H."/>
            <person name="Kwong T."/>
            <person name="Jensen S.E."/>
        </authorList>
    </citation>
    <scope>NUCLEOTIDE SEQUENCE</scope>
</reference>
<dbReference type="KEGG" id="sclf:BB341_29410"/>
<dbReference type="OrthoDB" id="8417725at2"/>
<dbReference type="EMBL" id="CM000914">
    <property type="protein sequence ID" value="EFG04548.2"/>
    <property type="molecule type" value="Genomic_DNA"/>
</dbReference>
<dbReference type="EMBL" id="AY426768">
    <property type="protein sequence ID" value="ACJ02380.1"/>
    <property type="molecule type" value="Genomic_DNA"/>
</dbReference>
<evidence type="ECO:0000256" key="1">
    <source>
        <dbReference type="ARBA" id="ARBA00006817"/>
    </source>
</evidence>
<dbReference type="Gene3D" id="3.30.530.20">
    <property type="match status" value="1"/>
</dbReference>
<evidence type="ECO:0000313" key="4">
    <source>
        <dbReference type="EMBL" id="ACJ02380.1"/>
    </source>
</evidence>
<dbReference type="SUPFAM" id="SSF55961">
    <property type="entry name" value="Bet v1-like"/>
    <property type="match status" value="1"/>
</dbReference>
<keyword evidence="5" id="KW-0614">Plasmid</keyword>
<evidence type="ECO:0000313" key="5">
    <source>
        <dbReference type="EMBL" id="EFG04548.2"/>
    </source>
</evidence>
<dbReference type="GeneID" id="93734146"/>
<name>B5GMP4_STRCL</name>
<reference evidence="4" key="4">
    <citation type="submission" date="2008-10" db="EMBL/GenBank/DDBJ databases">
        <authorList>
            <person name="Tahlan K."/>
            <person name="Park H.-U."/>
            <person name="Wong A."/>
            <person name="Beatty P.H."/>
            <person name="Jensen S.E."/>
        </authorList>
    </citation>
    <scope>NUCLEOTIDE SEQUENCE</scope>
</reference>
<dbReference type="InterPro" id="IPR023393">
    <property type="entry name" value="START-like_dom_sf"/>
</dbReference>
<organism evidence="4">
    <name type="scientific">Streptomyces clavuligerus</name>
    <dbReference type="NCBI Taxonomy" id="1901"/>
    <lineage>
        <taxon>Bacteria</taxon>
        <taxon>Bacillati</taxon>
        <taxon>Actinomycetota</taxon>
        <taxon>Actinomycetes</taxon>
        <taxon>Kitasatosporales</taxon>
        <taxon>Streptomycetaceae</taxon>
        <taxon>Streptomyces</taxon>
    </lineage>
</organism>
<evidence type="ECO:0000259" key="3">
    <source>
        <dbReference type="Pfam" id="PF08327"/>
    </source>
</evidence>
<dbReference type="Proteomes" id="UP000002357">
    <property type="component" value="Plasmid pSCL4"/>
</dbReference>
<accession>B6ICZ2</accession>
<evidence type="ECO:0000313" key="6">
    <source>
        <dbReference type="Proteomes" id="UP000002357"/>
    </source>
</evidence>
<dbReference type="CDD" id="cd07814">
    <property type="entry name" value="SRPBCC_CalC_Aha1-like"/>
    <property type="match status" value="1"/>
</dbReference>